<dbReference type="InterPro" id="IPR013691">
    <property type="entry name" value="MeTrfase_14"/>
</dbReference>
<dbReference type="CDD" id="cd02440">
    <property type="entry name" value="AdoMet_MTases"/>
    <property type="match status" value="1"/>
</dbReference>
<feature type="domain" description="C-methyltransferase" evidence="2">
    <location>
        <begin position="229"/>
        <end position="271"/>
    </location>
</feature>
<accession>A0A382FYB6</accession>
<feature type="domain" description="Methyltransferase putative zinc binding" evidence="1">
    <location>
        <begin position="1"/>
        <end position="49"/>
    </location>
</feature>
<evidence type="ECO:0000259" key="2">
    <source>
        <dbReference type="Pfam" id="PF08484"/>
    </source>
</evidence>
<dbReference type="Gene3D" id="6.20.50.110">
    <property type="entry name" value="Methyltransferase, zinc-binding domain"/>
    <property type="match status" value="1"/>
</dbReference>
<dbReference type="AlphaFoldDB" id="A0A382FYB6"/>
<evidence type="ECO:0000259" key="1">
    <source>
        <dbReference type="Pfam" id="PF08421"/>
    </source>
</evidence>
<dbReference type="PANTHER" id="PTHR43861">
    <property type="entry name" value="TRANS-ACONITATE 2-METHYLTRANSFERASE-RELATED"/>
    <property type="match status" value="1"/>
</dbReference>
<gene>
    <name evidence="3" type="ORF">METZ01_LOCUS220228</name>
</gene>
<proteinExistence type="predicted"/>
<dbReference type="Pfam" id="PF13489">
    <property type="entry name" value="Methyltransf_23"/>
    <property type="match status" value="1"/>
</dbReference>
<feature type="non-terminal residue" evidence="3">
    <location>
        <position position="271"/>
    </location>
</feature>
<dbReference type="Gene3D" id="3.40.50.150">
    <property type="entry name" value="Vaccinia Virus protein VP39"/>
    <property type="match status" value="1"/>
</dbReference>
<evidence type="ECO:0000313" key="3">
    <source>
        <dbReference type="EMBL" id="SVB67374.1"/>
    </source>
</evidence>
<organism evidence="3">
    <name type="scientific">marine metagenome</name>
    <dbReference type="NCBI Taxonomy" id="408172"/>
    <lineage>
        <taxon>unclassified sequences</taxon>
        <taxon>metagenomes</taxon>
        <taxon>ecological metagenomes</taxon>
    </lineage>
</organism>
<dbReference type="EMBL" id="UINC01052253">
    <property type="protein sequence ID" value="SVB67374.1"/>
    <property type="molecule type" value="Genomic_DNA"/>
</dbReference>
<dbReference type="Pfam" id="PF08484">
    <property type="entry name" value="Methyltransf_14"/>
    <property type="match status" value="1"/>
</dbReference>
<dbReference type="InterPro" id="IPR013630">
    <property type="entry name" value="Methyltransf_Zn-bd_dom_put"/>
</dbReference>
<dbReference type="InterPro" id="IPR029063">
    <property type="entry name" value="SAM-dependent_MTases_sf"/>
</dbReference>
<protein>
    <recommendedName>
        <fullName evidence="4">Methyltransferase putative zinc binding domain-containing protein</fullName>
    </recommendedName>
</protein>
<dbReference type="SUPFAM" id="SSF53335">
    <property type="entry name" value="S-adenosyl-L-methionine-dependent methyltransferases"/>
    <property type="match status" value="1"/>
</dbReference>
<sequence length="271" mass="30750">MGTSPLSNAFLEETSLDKKEPFYPLRVYVCHECFLVQLGDNVRPPKEIFSKYLYFSSYSTTWLKHAKDLANEIIKKFGCDQNTNVIEIASNDGYLLQHFKDNNIPSLGIEPATNVAKTAEERGIKTVNKFFGIDTANDLKESGNQADILLAINVLPHVPDLHDFLKGIKVILKSDGILIIQFSTYMIPFLQTVEFDSIYHEHFSYFSLLSVQKILSTFNLEIFDVKELPIHGGSLRVYVKNSNNSKHMISQSVNELIKKENDCGLSIISEY</sequence>
<dbReference type="PANTHER" id="PTHR43861:SF5">
    <property type="entry name" value="BLL5978 PROTEIN"/>
    <property type="match status" value="1"/>
</dbReference>
<name>A0A382FYB6_9ZZZZ</name>
<dbReference type="Pfam" id="PF08421">
    <property type="entry name" value="Methyltransf_13"/>
    <property type="match status" value="1"/>
</dbReference>
<reference evidence="3" key="1">
    <citation type="submission" date="2018-05" db="EMBL/GenBank/DDBJ databases">
        <authorList>
            <person name="Lanie J.A."/>
            <person name="Ng W.-L."/>
            <person name="Kazmierczak K.M."/>
            <person name="Andrzejewski T.M."/>
            <person name="Davidsen T.M."/>
            <person name="Wayne K.J."/>
            <person name="Tettelin H."/>
            <person name="Glass J.I."/>
            <person name="Rusch D."/>
            <person name="Podicherti R."/>
            <person name="Tsui H.-C.T."/>
            <person name="Winkler M.E."/>
        </authorList>
    </citation>
    <scope>NUCLEOTIDE SEQUENCE</scope>
</reference>
<evidence type="ECO:0008006" key="4">
    <source>
        <dbReference type="Google" id="ProtNLM"/>
    </source>
</evidence>
<dbReference type="InterPro" id="IPR038576">
    <property type="entry name" value="Methyltransf_Zn-bd_dom_put_sf"/>
</dbReference>